<dbReference type="PANTHER" id="PTHR31935:SF1">
    <property type="entry name" value="COILED-COIL DOMAIN-CONTAINING PROTEIN 13"/>
    <property type="match status" value="1"/>
</dbReference>
<proteinExistence type="predicted"/>
<evidence type="ECO:0000313" key="3">
    <source>
        <dbReference type="EMBL" id="PVD35725.1"/>
    </source>
</evidence>
<sequence>MESTGASDTLKQQFRMLQEQQQKRLMLRLQRKEEKEKNNKSNSAQNSTPNYSGNEFGVSDTLNLKLGEKAVPIPSYLSEELVDHLNTQIREMKDENGRLFKLLSEKDFEIRQLKKKKADEKTAVMESQLTNETAATKIVELSKKIRELNAELESERTKCKQFQRKCQELQQLVSQANTQGQGDIQSLKSGFGSVVSLQSMAERKEQDEVDVKALQDKLRQTELKMADYRNQCQILKQEIKVAHKVLSQELGETANLQTLLNNPSNFRGRAQQIVALQNKVEELKVQLESQNSSSIENEVLGKGSTARRHTQDEKYREELRRLEKERREAQEREANNKKALEEEFHNQKQRMEAAKARNKILASEIKMLKQQVQTLLKKGQNDDELIQALMKQQTQLKQMLEESNVRKSDAEQKKEEAVKHLSQRNQQDNNVVGQLKAIVAEKESKVKQLEQELQQLQKDKIQNANHNEWSSFTLETQPKFVNSWSDHDTVVLASISPPHSRQSQRPSSVHNDTERAVSRGSAMGQSQRPSSVHTDTGRSSALGDEKKIQGDLQYQCQEYHTLLRAASVERERLSQLVQVVQNRLTQESLALAELQSELQAVRRQNVDLEKQLGRQQLDLTMKTGKKKGAGRTVLTTDGEDSIGESEPATGPRELQEILAMMEIQKDEIEALKAALQRTLQAKEEDLKLYSTTIEETKTVFLEALRHLKQSKLQQMG</sequence>
<reference evidence="3 4" key="1">
    <citation type="submission" date="2018-04" db="EMBL/GenBank/DDBJ databases">
        <title>The genome of golden apple snail Pomacea canaliculata provides insight into stress tolerance and invasive adaptation.</title>
        <authorList>
            <person name="Liu C."/>
            <person name="Liu B."/>
            <person name="Ren Y."/>
            <person name="Zhang Y."/>
            <person name="Wang H."/>
            <person name="Li S."/>
            <person name="Jiang F."/>
            <person name="Yin L."/>
            <person name="Zhang G."/>
            <person name="Qian W."/>
            <person name="Fan W."/>
        </authorList>
    </citation>
    <scope>NUCLEOTIDE SEQUENCE [LARGE SCALE GENOMIC DNA]</scope>
    <source>
        <strain evidence="3">SZHN2017</strain>
        <tissue evidence="3">Muscle</tissue>
    </source>
</reference>
<feature type="compositionally biased region" description="Polar residues" evidence="2">
    <location>
        <begin position="523"/>
        <end position="539"/>
    </location>
</feature>
<keyword evidence="4" id="KW-1185">Reference proteome</keyword>
<dbReference type="OrthoDB" id="10258312at2759"/>
<feature type="compositionally biased region" description="Low complexity" evidence="2">
    <location>
        <begin position="495"/>
        <end position="508"/>
    </location>
</feature>
<dbReference type="InterPro" id="IPR038929">
    <property type="entry name" value="CCDC13"/>
</dbReference>
<dbReference type="EMBL" id="PZQS01000002">
    <property type="protein sequence ID" value="PVD35725.1"/>
    <property type="molecule type" value="Genomic_DNA"/>
</dbReference>
<dbReference type="GO" id="GO:0031122">
    <property type="term" value="P:cytoplasmic microtubule organization"/>
    <property type="evidence" value="ECO:0007669"/>
    <property type="project" value="TreeGrafter"/>
</dbReference>
<evidence type="ECO:0000313" key="4">
    <source>
        <dbReference type="Proteomes" id="UP000245119"/>
    </source>
</evidence>
<dbReference type="STRING" id="400727.A0A2T7PQN7"/>
<evidence type="ECO:0000256" key="1">
    <source>
        <dbReference type="SAM" id="Coils"/>
    </source>
</evidence>
<feature type="region of interest" description="Disordered" evidence="2">
    <location>
        <begin position="294"/>
        <end position="345"/>
    </location>
</feature>
<feature type="compositionally biased region" description="Basic and acidic residues" evidence="2">
    <location>
        <begin position="30"/>
        <end position="39"/>
    </location>
</feature>
<feature type="region of interest" description="Disordered" evidence="2">
    <location>
        <begin position="628"/>
        <end position="650"/>
    </location>
</feature>
<evidence type="ECO:0000256" key="2">
    <source>
        <dbReference type="SAM" id="MobiDB-lite"/>
    </source>
</evidence>
<evidence type="ECO:0008006" key="5">
    <source>
        <dbReference type="Google" id="ProtNLM"/>
    </source>
</evidence>
<name>A0A2T7PQN7_POMCA</name>
<keyword evidence="1" id="KW-0175">Coiled coil</keyword>
<accession>A0A2T7PQN7</accession>
<dbReference type="AlphaFoldDB" id="A0A2T7PQN7"/>
<organism evidence="3 4">
    <name type="scientific">Pomacea canaliculata</name>
    <name type="common">Golden apple snail</name>
    <dbReference type="NCBI Taxonomy" id="400727"/>
    <lineage>
        <taxon>Eukaryota</taxon>
        <taxon>Metazoa</taxon>
        <taxon>Spiralia</taxon>
        <taxon>Lophotrochozoa</taxon>
        <taxon>Mollusca</taxon>
        <taxon>Gastropoda</taxon>
        <taxon>Caenogastropoda</taxon>
        <taxon>Architaenioglossa</taxon>
        <taxon>Ampullarioidea</taxon>
        <taxon>Ampullariidae</taxon>
        <taxon>Pomacea</taxon>
    </lineage>
</organism>
<feature type="coiled-coil region" evidence="1">
    <location>
        <begin position="577"/>
        <end position="618"/>
    </location>
</feature>
<dbReference type="OMA" id="VNINTMN"/>
<comment type="caution">
    <text evidence="3">The sequence shown here is derived from an EMBL/GenBank/DDBJ whole genome shotgun (WGS) entry which is preliminary data.</text>
</comment>
<feature type="compositionally biased region" description="Polar residues" evidence="2">
    <location>
        <begin position="40"/>
        <end position="53"/>
    </location>
</feature>
<dbReference type="GO" id="GO:1905515">
    <property type="term" value="P:non-motile cilium assembly"/>
    <property type="evidence" value="ECO:0007669"/>
    <property type="project" value="TreeGrafter"/>
</dbReference>
<gene>
    <name evidence="3" type="ORF">C0Q70_02688</name>
</gene>
<feature type="compositionally biased region" description="Basic and acidic residues" evidence="2">
    <location>
        <begin position="309"/>
        <end position="345"/>
    </location>
</feature>
<feature type="coiled-coil region" evidence="1">
    <location>
        <begin position="131"/>
        <end position="245"/>
    </location>
</feature>
<feature type="region of interest" description="Disordered" evidence="2">
    <location>
        <begin position="495"/>
        <end position="545"/>
    </location>
</feature>
<protein>
    <recommendedName>
        <fullName evidence="5">Coiled-coil domain-containing protein 13</fullName>
    </recommendedName>
</protein>
<feature type="region of interest" description="Disordered" evidence="2">
    <location>
        <begin position="20"/>
        <end position="56"/>
    </location>
</feature>
<dbReference type="PANTHER" id="PTHR31935">
    <property type="entry name" value="COILED-COIL DOMAIN-CONTAINING PROTEIN 13"/>
    <property type="match status" value="1"/>
</dbReference>
<feature type="coiled-coil region" evidence="1">
    <location>
        <begin position="654"/>
        <end position="692"/>
    </location>
</feature>
<dbReference type="GO" id="GO:0034451">
    <property type="term" value="C:centriolar satellite"/>
    <property type="evidence" value="ECO:0007669"/>
    <property type="project" value="TreeGrafter"/>
</dbReference>
<dbReference type="Proteomes" id="UP000245119">
    <property type="component" value="Linkage Group LG2"/>
</dbReference>